<evidence type="ECO:0000313" key="3">
    <source>
        <dbReference type="Proteomes" id="UP000052978"/>
    </source>
</evidence>
<dbReference type="AlphaFoldDB" id="S7PGI5"/>
<keyword evidence="3" id="KW-1185">Reference proteome</keyword>
<reference evidence="2 3" key="1">
    <citation type="journal article" date="2013" name="Nat. Commun.">
        <title>Genome analysis reveals insights into physiology and longevity of the Brandt's bat Myotis brandtii.</title>
        <authorList>
            <person name="Seim I."/>
            <person name="Fang X."/>
            <person name="Xiong Z."/>
            <person name="Lobanov A.V."/>
            <person name="Huang Z."/>
            <person name="Ma S."/>
            <person name="Feng Y."/>
            <person name="Turanov A.A."/>
            <person name="Zhu Y."/>
            <person name="Lenz T.L."/>
            <person name="Gerashchenko M.V."/>
            <person name="Fan D."/>
            <person name="Hee Yim S."/>
            <person name="Yao X."/>
            <person name="Jordan D."/>
            <person name="Xiong Y."/>
            <person name="Ma Y."/>
            <person name="Lyapunov A.N."/>
            <person name="Chen G."/>
            <person name="Kulakova O.I."/>
            <person name="Sun Y."/>
            <person name="Lee S.G."/>
            <person name="Bronson R.T."/>
            <person name="Moskalev A.A."/>
            <person name="Sunyaev S.R."/>
            <person name="Zhang G."/>
            <person name="Krogh A."/>
            <person name="Wang J."/>
            <person name="Gladyshev V.N."/>
        </authorList>
    </citation>
    <scope>NUCLEOTIDE SEQUENCE [LARGE SCALE GENOMIC DNA]</scope>
</reference>
<dbReference type="Proteomes" id="UP000052978">
    <property type="component" value="Unassembled WGS sequence"/>
</dbReference>
<gene>
    <name evidence="2" type="ORF">D623_10019440</name>
</gene>
<name>S7PGI5_MYOBR</name>
<evidence type="ECO:0000256" key="1">
    <source>
        <dbReference type="SAM" id="MobiDB-lite"/>
    </source>
</evidence>
<evidence type="ECO:0000313" key="2">
    <source>
        <dbReference type="EMBL" id="EPQ09743.1"/>
    </source>
</evidence>
<feature type="compositionally biased region" description="Basic and acidic residues" evidence="1">
    <location>
        <begin position="7"/>
        <end position="20"/>
    </location>
</feature>
<proteinExistence type="predicted"/>
<dbReference type="EMBL" id="KE162829">
    <property type="protein sequence ID" value="EPQ09743.1"/>
    <property type="molecule type" value="Genomic_DNA"/>
</dbReference>
<protein>
    <submittedName>
        <fullName evidence="2">Uncharacterized protein</fullName>
    </submittedName>
</protein>
<organism evidence="2 3">
    <name type="scientific">Myotis brandtii</name>
    <name type="common">Brandt's bat</name>
    <dbReference type="NCBI Taxonomy" id="109478"/>
    <lineage>
        <taxon>Eukaryota</taxon>
        <taxon>Metazoa</taxon>
        <taxon>Chordata</taxon>
        <taxon>Craniata</taxon>
        <taxon>Vertebrata</taxon>
        <taxon>Euteleostomi</taxon>
        <taxon>Mammalia</taxon>
        <taxon>Eutheria</taxon>
        <taxon>Laurasiatheria</taxon>
        <taxon>Chiroptera</taxon>
        <taxon>Yangochiroptera</taxon>
        <taxon>Vespertilionidae</taxon>
        <taxon>Myotis</taxon>
    </lineage>
</organism>
<feature type="region of interest" description="Disordered" evidence="1">
    <location>
        <begin position="1"/>
        <end position="27"/>
    </location>
</feature>
<sequence>MGGTEAKLPKKSSDSVRSEEDASESVLAPRSTVVVVSQVLGDQHEEPLQLRLGFSNEPLLSAAHQSPQMILQRNLERKTG</sequence>
<accession>S7PGI5</accession>